<sequence>MRAARLGGGPVDNFCPNFGLPPSLLLFRIIFKLEILKFIIQGATLRSPFGAERSPAKDFKPSHYRPADLFRDSD</sequence>
<dbReference type="EMBL" id="CAADFJ010000450">
    <property type="protein sequence ID" value="VFK07732.1"/>
    <property type="molecule type" value="Genomic_DNA"/>
</dbReference>
<protein>
    <submittedName>
        <fullName evidence="2">Uncharacterized protein</fullName>
    </submittedName>
</protein>
<evidence type="ECO:0000313" key="3">
    <source>
        <dbReference type="EMBL" id="VFK05483.1"/>
    </source>
</evidence>
<organism evidence="2">
    <name type="scientific">Candidatus Kentrum eta</name>
    <dbReference type="NCBI Taxonomy" id="2126337"/>
    <lineage>
        <taxon>Bacteria</taxon>
        <taxon>Pseudomonadati</taxon>
        <taxon>Pseudomonadota</taxon>
        <taxon>Gammaproteobacteria</taxon>
        <taxon>Candidatus Kentrum</taxon>
    </lineage>
</organism>
<evidence type="ECO:0000313" key="2">
    <source>
        <dbReference type="EMBL" id="VFK04465.1"/>
    </source>
</evidence>
<reference evidence="2" key="1">
    <citation type="submission" date="2019-02" db="EMBL/GenBank/DDBJ databases">
        <authorList>
            <person name="Gruber-Vodicka R. H."/>
            <person name="Seah K. B. B."/>
        </authorList>
    </citation>
    <scope>NUCLEOTIDE SEQUENCE</scope>
    <source>
        <strain evidence="4">BECK_SA2B12</strain>
        <strain evidence="3">BECK_SA2B15</strain>
        <strain evidence="2">BECK_SA2B20</strain>
    </source>
</reference>
<accession>A0A450VI83</accession>
<dbReference type="AlphaFoldDB" id="A0A450VI83"/>
<dbReference type="EMBL" id="CAADFI010000447">
    <property type="protein sequence ID" value="VFK04465.1"/>
    <property type="molecule type" value="Genomic_DNA"/>
</dbReference>
<feature type="region of interest" description="Disordered" evidence="1">
    <location>
        <begin position="49"/>
        <end position="74"/>
    </location>
</feature>
<proteinExistence type="predicted"/>
<feature type="compositionally biased region" description="Basic and acidic residues" evidence="1">
    <location>
        <begin position="54"/>
        <end position="74"/>
    </location>
</feature>
<evidence type="ECO:0000313" key="4">
    <source>
        <dbReference type="EMBL" id="VFK07732.1"/>
    </source>
</evidence>
<gene>
    <name evidence="3" type="ORF">BECKH772A_GA0070896_105591</name>
    <name evidence="2" type="ORF">BECKH772B_GA0070898_104471</name>
    <name evidence="4" type="ORF">BECKH772C_GA0070978_104501</name>
</gene>
<name>A0A450VI83_9GAMM</name>
<dbReference type="EMBL" id="CAADFG010000559">
    <property type="protein sequence ID" value="VFK05483.1"/>
    <property type="molecule type" value="Genomic_DNA"/>
</dbReference>
<evidence type="ECO:0000256" key="1">
    <source>
        <dbReference type="SAM" id="MobiDB-lite"/>
    </source>
</evidence>